<gene>
    <name evidence="7" type="ORF">IEQ34_021717</name>
</gene>
<organism evidence="7 8">
    <name type="scientific">Dendrobium chrysotoxum</name>
    <name type="common">Orchid</name>
    <dbReference type="NCBI Taxonomy" id="161865"/>
    <lineage>
        <taxon>Eukaryota</taxon>
        <taxon>Viridiplantae</taxon>
        <taxon>Streptophyta</taxon>
        <taxon>Embryophyta</taxon>
        <taxon>Tracheophyta</taxon>
        <taxon>Spermatophyta</taxon>
        <taxon>Magnoliopsida</taxon>
        <taxon>Liliopsida</taxon>
        <taxon>Asparagales</taxon>
        <taxon>Orchidaceae</taxon>
        <taxon>Epidendroideae</taxon>
        <taxon>Malaxideae</taxon>
        <taxon>Dendrobiinae</taxon>
        <taxon>Dendrobium</taxon>
    </lineage>
</organism>
<keyword evidence="8" id="KW-1185">Reference proteome</keyword>
<dbReference type="Pfam" id="PF21010">
    <property type="entry name" value="HA2_C"/>
    <property type="match status" value="1"/>
</dbReference>
<evidence type="ECO:0000256" key="3">
    <source>
        <dbReference type="ARBA" id="ARBA00022806"/>
    </source>
</evidence>
<dbReference type="Proteomes" id="UP000775213">
    <property type="component" value="Unassembled WGS sequence"/>
</dbReference>
<dbReference type="GO" id="GO:0005524">
    <property type="term" value="F:ATP binding"/>
    <property type="evidence" value="ECO:0007669"/>
    <property type="project" value="UniProtKB-KW"/>
</dbReference>
<dbReference type="GO" id="GO:0003723">
    <property type="term" value="F:RNA binding"/>
    <property type="evidence" value="ECO:0007669"/>
    <property type="project" value="TreeGrafter"/>
</dbReference>
<dbReference type="InterPro" id="IPR027417">
    <property type="entry name" value="P-loop_NTPase"/>
</dbReference>
<name>A0AAV7G5I6_DENCH</name>
<dbReference type="PANTHER" id="PTHR18934:SF91">
    <property type="entry name" value="PRE-MRNA-SPLICING FACTOR ATP-DEPENDENT RNA HELICASE PRP16"/>
    <property type="match status" value="1"/>
</dbReference>
<dbReference type="GO" id="GO:0016787">
    <property type="term" value="F:hydrolase activity"/>
    <property type="evidence" value="ECO:0007669"/>
    <property type="project" value="UniProtKB-KW"/>
</dbReference>
<keyword evidence="3" id="KW-0347">Helicase</keyword>
<dbReference type="InterPro" id="IPR007502">
    <property type="entry name" value="Helicase-assoc_dom"/>
</dbReference>
<keyword evidence="2" id="KW-0378">Hydrolase</keyword>
<comment type="caution">
    <text evidence="7">The sequence shown here is derived from an EMBL/GenBank/DDBJ whole genome shotgun (WGS) entry which is preliminary data.</text>
</comment>
<proteinExistence type="predicted"/>
<dbReference type="EMBL" id="JAGFBR010000018">
    <property type="protein sequence ID" value="KAH0451025.1"/>
    <property type="molecule type" value="Genomic_DNA"/>
</dbReference>
<evidence type="ECO:0000256" key="5">
    <source>
        <dbReference type="SAM" id="Phobius"/>
    </source>
</evidence>
<evidence type="ECO:0000313" key="8">
    <source>
        <dbReference type="Proteomes" id="UP000775213"/>
    </source>
</evidence>
<dbReference type="Gene3D" id="1.20.120.1080">
    <property type="match status" value="1"/>
</dbReference>
<keyword evidence="5" id="KW-1133">Transmembrane helix</keyword>
<accession>A0AAV7G5I6</accession>
<evidence type="ECO:0000256" key="1">
    <source>
        <dbReference type="ARBA" id="ARBA00022741"/>
    </source>
</evidence>
<reference evidence="7 8" key="1">
    <citation type="journal article" date="2021" name="Hortic Res">
        <title>Chromosome-scale assembly of the Dendrobium chrysotoxum genome enhances the understanding of orchid evolution.</title>
        <authorList>
            <person name="Zhang Y."/>
            <person name="Zhang G.Q."/>
            <person name="Zhang D."/>
            <person name="Liu X.D."/>
            <person name="Xu X.Y."/>
            <person name="Sun W.H."/>
            <person name="Yu X."/>
            <person name="Zhu X."/>
            <person name="Wang Z.W."/>
            <person name="Zhao X."/>
            <person name="Zhong W.Y."/>
            <person name="Chen H."/>
            <person name="Yin W.L."/>
            <person name="Huang T."/>
            <person name="Niu S.C."/>
            <person name="Liu Z.J."/>
        </authorList>
    </citation>
    <scope>NUCLEOTIDE SEQUENCE [LARGE SCALE GENOMIC DNA]</scope>
    <source>
        <strain evidence="7">Lindl</strain>
    </source>
</reference>
<keyword evidence="5" id="KW-0812">Transmembrane</keyword>
<feature type="transmembrane region" description="Helical" evidence="5">
    <location>
        <begin position="68"/>
        <end position="88"/>
    </location>
</feature>
<feature type="domain" description="Helicase-associated" evidence="6">
    <location>
        <begin position="25"/>
        <end position="99"/>
    </location>
</feature>
<keyword evidence="5" id="KW-0472">Membrane</keyword>
<evidence type="ECO:0000256" key="2">
    <source>
        <dbReference type="ARBA" id="ARBA00022801"/>
    </source>
</evidence>
<protein>
    <recommendedName>
        <fullName evidence="6">Helicase-associated domain-containing protein</fullName>
    </recommendedName>
</protein>
<sequence length="100" mass="11436">MHCFHLGNVVLLLKSLKVENLLDSDFMYQLWVLGAMNNVGSLTEIGWKMVEFPLDPPLAKMLPMGEELGCLNEVLIIVFMLLVSFFFFRPKDRAEESDAQ</sequence>
<dbReference type="AlphaFoldDB" id="A0AAV7G5I6"/>
<dbReference type="SUPFAM" id="SSF52540">
    <property type="entry name" value="P-loop containing nucleoside triphosphate hydrolases"/>
    <property type="match status" value="1"/>
</dbReference>
<evidence type="ECO:0000313" key="7">
    <source>
        <dbReference type="EMBL" id="KAH0451025.1"/>
    </source>
</evidence>
<dbReference type="Pfam" id="PF04408">
    <property type="entry name" value="WHD_HA2"/>
    <property type="match status" value="1"/>
</dbReference>
<dbReference type="SMART" id="SM00847">
    <property type="entry name" value="HA2"/>
    <property type="match status" value="1"/>
</dbReference>
<dbReference type="GO" id="GO:0004386">
    <property type="term" value="F:helicase activity"/>
    <property type="evidence" value="ECO:0007669"/>
    <property type="project" value="UniProtKB-KW"/>
</dbReference>
<evidence type="ECO:0000256" key="4">
    <source>
        <dbReference type="ARBA" id="ARBA00022840"/>
    </source>
</evidence>
<dbReference type="InterPro" id="IPR048333">
    <property type="entry name" value="HA2_WH"/>
</dbReference>
<evidence type="ECO:0000259" key="6">
    <source>
        <dbReference type="SMART" id="SM00847"/>
    </source>
</evidence>
<keyword evidence="1" id="KW-0547">Nucleotide-binding</keyword>
<keyword evidence="4" id="KW-0067">ATP-binding</keyword>
<dbReference type="PANTHER" id="PTHR18934">
    <property type="entry name" value="ATP-DEPENDENT RNA HELICASE"/>
    <property type="match status" value="1"/>
</dbReference>